<name>A0A2A2ANH5_9BURK</name>
<keyword evidence="2" id="KW-0472">Membrane</keyword>
<dbReference type="EMBL" id="NSJD01000020">
    <property type="protein sequence ID" value="PAT39264.1"/>
    <property type="molecule type" value="Genomic_DNA"/>
</dbReference>
<protein>
    <submittedName>
        <fullName evidence="3">Uncharacterized protein</fullName>
    </submittedName>
</protein>
<keyword evidence="2" id="KW-0812">Transmembrane</keyword>
<evidence type="ECO:0000256" key="2">
    <source>
        <dbReference type="SAM" id="Phobius"/>
    </source>
</evidence>
<proteinExistence type="predicted"/>
<sequence>MLGLLLGAALFSVLMFVMAGAWLVFKLRQLAARWLGRPQAVWQGARFDPRNGFRRAYAAAQRPGLRRRPGDMPGRAQVADVTDVTPRPPAQQG</sequence>
<evidence type="ECO:0000313" key="3">
    <source>
        <dbReference type="EMBL" id="PAT39264.1"/>
    </source>
</evidence>
<dbReference type="Proteomes" id="UP000218644">
    <property type="component" value="Unassembled WGS sequence"/>
</dbReference>
<gene>
    <name evidence="3" type="ORF">CK623_10935</name>
</gene>
<evidence type="ECO:0000256" key="1">
    <source>
        <dbReference type="SAM" id="MobiDB-lite"/>
    </source>
</evidence>
<accession>A0A2A2ANH5</accession>
<organism evidence="3 4">
    <name type="scientific">Vandammella animalimorsus</name>
    <dbReference type="NCBI Taxonomy" id="2029117"/>
    <lineage>
        <taxon>Bacteria</taxon>
        <taxon>Pseudomonadati</taxon>
        <taxon>Pseudomonadota</taxon>
        <taxon>Betaproteobacteria</taxon>
        <taxon>Burkholderiales</taxon>
        <taxon>Comamonadaceae</taxon>
        <taxon>Vandammella</taxon>
    </lineage>
</organism>
<dbReference type="AlphaFoldDB" id="A0A2A2ANH5"/>
<feature type="transmembrane region" description="Helical" evidence="2">
    <location>
        <begin position="6"/>
        <end position="25"/>
    </location>
</feature>
<reference evidence="3 4" key="1">
    <citation type="submission" date="2017-08" db="EMBL/GenBank/DDBJ databases">
        <title>WGS of Clinical strains of the CDC Group NO-1 linked to zoonotic infections in humans.</title>
        <authorList>
            <person name="Bernier A.-M."/>
            <person name="Bernard K."/>
        </authorList>
    </citation>
    <scope>NUCLEOTIDE SEQUENCE [LARGE SCALE GENOMIC DNA]</scope>
    <source>
        <strain evidence="3 4">NML79-0751</strain>
    </source>
</reference>
<evidence type="ECO:0000313" key="4">
    <source>
        <dbReference type="Proteomes" id="UP000218644"/>
    </source>
</evidence>
<comment type="caution">
    <text evidence="3">The sequence shown here is derived from an EMBL/GenBank/DDBJ whole genome shotgun (WGS) entry which is preliminary data.</text>
</comment>
<keyword evidence="2" id="KW-1133">Transmembrane helix</keyword>
<feature type="region of interest" description="Disordered" evidence="1">
    <location>
        <begin position="61"/>
        <end position="93"/>
    </location>
</feature>